<name>A0A285U1F2_9BACL</name>
<evidence type="ECO:0000313" key="1">
    <source>
        <dbReference type="EMBL" id="SOC35659.1"/>
    </source>
</evidence>
<dbReference type="AlphaFoldDB" id="A0A285U1F2"/>
<accession>A0A285U1F2</accession>
<dbReference type="EMBL" id="OBQC01000001">
    <property type="protein sequence ID" value="SOC35659.1"/>
    <property type="molecule type" value="Genomic_DNA"/>
</dbReference>
<reference evidence="2" key="1">
    <citation type="submission" date="2017-08" db="EMBL/GenBank/DDBJ databases">
        <authorList>
            <person name="Varghese N."/>
            <person name="Submissions S."/>
        </authorList>
    </citation>
    <scope>NUCLEOTIDE SEQUENCE [LARGE SCALE GENOMIC DNA]</scope>
    <source>
        <strain evidence="2">JC23</strain>
    </source>
</reference>
<proteinExistence type="predicted"/>
<sequence>MAKAGEVFNRRAFFWIKEVGKVDVVSIRRGLLDKR</sequence>
<protein>
    <submittedName>
        <fullName evidence="1">Uncharacterized protein</fullName>
    </submittedName>
</protein>
<dbReference type="Proteomes" id="UP000219252">
    <property type="component" value="Unassembled WGS sequence"/>
</dbReference>
<evidence type="ECO:0000313" key="2">
    <source>
        <dbReference type="Proteomes" id="UP000219252"/>
    </source>
</evidence>
<keyword evidence="2" id="KW-1185">Reference proteome</keyword>
<organism evidence="1 2">
    <name type="scientific">Ureibacillus acetophenoni</name>
    <dbReference type="NCBI Taxonomy" id="614649"/>
    <lineage>
        <taxon>Bacteria</taxon>
        <taxon>Bacillati</taxon>
        <taxon>Bacillota</taxon>
        <taxon>Bacilli</taxon>
        <taxon>Bacillales</taxon>
        <taxon>Caryophanaceae</taxon>
        <taxon>Ureibacillus</taxon>
    </lineage>
</organism>
<gene>
    <name evidence="1" type="ORF">SAMN05877842_101538</name>
</gene>